<keyword evidence="2" id="KW-0732">Signal</keyword>
<keyword evidence="4" id="KW-1185">Reference proteome</keyword>
<gene>
    <name evidence="3" type="ORF">ET996_11665</name>
</gene>
<organism evidence="3 4">
    <name type="scientific">Propioniciclava tarda</name>
    <dbReference type="NCBI Taxonomy" id="433330"/>
    <lineage>
        <taxon>Bacteria</taxon>
        <taxon>Bacillati</taxon>
        <taxon>Actinomycetota</taxon>
        <taxon>Actinomycetes</taxon>
        <taxon>Propionibacteriales</taxon>
        <taxon>Propionibacteriaceae</taxon>
        <taxon>Propioniciclava</taxon>
    </lineage>
</organism>
<dbReference type="PROSITE" id="PS51257">
    <property type="entry name" value="PROKAR_LIPOPROTEIN"/>
    <property type="match status" value="1"/>
</dbReference>
<evidence type="ECO:0000313" key="3">
    <source>
        <dbReference type="EMBL" id="TBT94212.1"/>
    </source>
</evidence>
<evidence type="ECO:0000256" key="2">
    <source>
        <dbReference type="SAM" id="SignalP"/>
    </source>
</evidence>
<evidence type="ECO:0000256" key="1">
    <source>
        <dbReference type="SAM" id="MobiDB-lite"/>
    </source>
</evidence>
<feature type="region of interest" description="Disordered" evidence="1">
    <location>
        <begin position="49"/>
        <end position="75"/>
    </location>
</feature>
<protein>
    <recommendedName>
        <fullName evidence="5">Glycosyl hydrolase family 98 putative carbohydrate-binding module domain-containing protein</fullName>
    </recommendedName>
</protein>
<dbReference type="Proteomes" id="UP000291933">
    <property type="component" value="Unassembled WGS sequence"/>
</dbReference>
<evidence type="ECO:0000313" key="4">
    <source>
        <dbReference type="Proteomes" id="UP000291933"/>
    </source>
</evidence>
<dbReference type="AlphaFoldDB" id="A0A4Q9KIH4"/>
<feature type="signal peptide" evidence="2">
    <location>
        <begin position="1"/>
        <end position="19"/>
    </location>
</feature>
<evidence type="ECO:0008006" key="5">
    <source>
        <dbReference type="Google" id="ProtNLM"/>
    </source>
</evidence>
<reference evidence="3 4" key="1">
    <citation type="submission" date="2019-01" db="EMBL/GenBank/DDBJ databases">
        <title>Lactibacter flavus gen. nov., sp. nov., a novel bacterium of the family Propionibacteriaceae isolated from raw milk and dairy products.</title>
        <authorList>
            <person name="Huptas C."/>
            <person name="Wenning M."/>
            <person name="Breitenwieser F."/>
            <person name="Doll E."/>
            <person name="Von Neubeck M."/>
            <person name="Busse H.-J."/>
            <person name="Scherer S."/>
        </authorList>
    </citation>
    <scope>NUCLEOTIDE SEQUENCE [LARGE SCALE GENOMIC DNA]</scope>
    <source>
        <strain evidence="3 4">DSM 22130</strain>
    </source>
</reference>
<feature type="chain" id="PRO_5038710280" description="Glycosyl hydrolase family 98 putative carbohydrate-binding module domain-containing protein" evidence="2">
    <location>
        <begin position="20"/>
        <end position="214"/>
    </location>
</feature>
<comment type="caution">
    <text evidence="3">The sequence shown here is derived from an EMBL/GenBank/DDBJ whole genome shotgun (WGS) entry which is preliminary data.</text>
</comment>
<accession>A0A4Q9KIH4</accession>
<dbReference type="RefSeq" id="WP_131172738.1">
    <property type="nucleotide sequence ID" value="NZ_FXTL01000016.1"/>
</dbReference>
<proteinExistence type="predicted"/>
<feature type="compositionally biased region" description="Low complexity" evidence="1">
    <location>
        <begin position="49"/>
        <end position="70"/>
    </location>
</feature>
<dbReference type="EMBL" id="SDMR01000016">
    <property type="protein sequence ID" value="TBT94212.1"/>
    <property type="molecule type" value="Genomic_DNA"/>
</dbReference>
<sequence>MARTALTQAVALTGIALLAVGCSVPGGTVKTTSAAAPAPATVTVVAPASSSTTTTPAVATSSTSLPAPAADPSGPKVISIAPGGERVLTKADAFSSEYWDEGSYQPVGQPAQQAMAFDARCRSSRYPVEFRFGQSTGTLTFTVGQALSSRSSSERLEFALIVDGRQVESKMVAFKDVEHLSTPLAGVAAVQLVVTPNPCRDGATALITKAVIVG</sequence>
<name>A0A4Q9KIH4_PROTD</name>